<comment type="caution">
    <text evidence="1">The sequence shown here is derived from an EMBL/GenBank/DDBJ whole genome shotgun (WGS) entry which is preliminary data.</text>
</comment>
<gene>
    <name evidence="1" type="ORF">HNQ41_001739</name>
</gene>
<protein>
    <submittedName>
        <fullName evidence="1">Uncharacterized protein</fullName>
    </submittedName>
</protein>
<sequence>MELIPFSHTWPYEKMGEDIYIALCPYCKSENVLTSLTSRQLQEAMEQIKTRVNMPCCLKTMVVLEADEDYFWTDEQLRSQE</sequence>
<evidence type="ECO:0000313" key="1">
    <source>
        <dbReference type="EMBL" id="MBB5173552.1"/>
    </source>
</evidence>
<reference evidence="1 2" key="1">
    <citation type="submission" date="2020-08" db="EMBL/GenBank/DDBJ databases">
        <title>Genomic Encyclopedia of Type Strains, Phase IV (KMG-IV): sequencing the most valuable type-strain genomes for metagenomic binning, comparative biology and taxonomic classification.</title>
        <authorList>
            <person name="Goeker M."/>
        </authorList>
    </citation>
    <scope>NUCLEOTIDE SEQUENCE [LARGE SCALE GENOMIC DNA]</scope>
    <source>
        <strain evidence="1 2">DSM 24696</strain>
    </source>
</reference>
<dbReference type="RefSeq" id="WP_184663991.1">
    <property type="nucleotide sequence ID" value="NZ_JACHHB010000006.1"/>
</dbReference>
<proteinExistence type="predicted"/>
<keyword evidence="2" id="KW-1185">Reference proteome</keyword>
<evidence type="ECO:0000313" key="2">
    <source>
        <dbReference type="Proteomes" id="UP000551878"/>
    </source>
</evidence>
<name>A0A840QQ45_9BACI</name>
<dbReference type="Proteomes" id="UP000551878">
    <property type="component" value="Unassembled WGS sequence"/>
</dbReference>
<dbReference type="AlphaFoldDB" id="A0A840QQ45"/>
<accession>A0A840QQ45</accession>
<organism evidence="1 2">
    <name type="scientific">Texcoconibacillus texcoconensis</name>
    <dbReference type="NCBI Taxonomy" id="1095777"/>
    <lineage>
        <taxon>Bacteria</taxon>
        <taxon>Bacillati</taxon>
        <taxon>Bacillota</taxon>
        <taxon>Bacilli</taxon>
        <taxon>Bacillales</taxon>
        <taxon>Bacillaceae</taxon>
        <taxon>Texcoconibacillus</taxon>
    </lineage>
</organism>
<dbReference type="EMBL" id="JACHHB010000006">
    <property type="protein sequence ID" value="MBB5173552.1"/>
    <property type="molecule type" value="Genomic_DNA"/>
</dbReference>